<proteinExistence type="predicted"/>
<reference evidence="2 3" key="1">
    <citation type="journal article" date="2020" name="BMC Genomics">
        <title>Intraspecific diversification of the crop wild relative Brassica cretica Lam. using demographic model selection.</title>
        <authorList>
            <person name="Kioukis A."/>
            <person name="Michalopoulou V.A."/>
            <person name="Briers L."/>
            <person name="Pirintsos S."/>
            <person name="Studholme D.J."/>
            <person name="Pavlidis P."/>
            <person name="Sarris P.F."/>
        </authorList>
    </citation>
    <scope>NUCLEOTIDE SEQUENCE [LARGE SCALE GENOMIC DNA]</scope>
    <source>
        <strain evidence="3">cv. PFS-1207/04</strain>
    </source>
</reference>
<evidence type="ECO:0008006" key="4">
    <source>
        <dbReference type="Google" id="ProtNLM"/>
    </source>
</evidence>
<comment type="caution">
    <text evidence="2">The sequence shown here is derived from an EMBL/GenBank/DDBJ whole genome shotgun (WGS) entry which is preliminary data.</text>
</comment>
<evidence type="ECO:0000313" key="3">
    <source>
        <dbReference type="Proteomes" id="UP000266723"/>
    </source>
</evidence>
<organism evidence="2 3">
    <name type="scientific">Brassica cretica</name>
    <name type="common">Mustard</name>
    <dbReference type="NCBI Taxonomy" id="69181"/>
    <lineage>
        <taxon>Eukaryota</taxon>
        <taxon>Viridiplantae</taxon>
        <taxon>Streptophyta</taxon>
        <taxon>Embryophyta</taxon>
        <taxon>Tracheophyta</taxon>
        <taxon>Spermatophyta</taxon>
        <taxon>Magnoliopsida</taxon>
        <taxon>eudicotyledons</taxon>
        <taxon>Gunneridae</taxon>
        <taxon>Pentapetalae</taxon>
        <taxon>rosids</taxon>
        <taxon>malvids</taxon>
        <taxon>Brassicales</taxon>
        <taxon>Brassicaceae</taxon>
        <taxon>Brassiceae</taxon>
        <taxon>Brassica</taxon>
    </lineage>
</organism>
<dbReference type="PANTHER" id="PTHR31099:SF24">
    <property type="entry name" value="AMINOTRANSFERASE-LIKE PLANT MOBILE DOMAIN-CONTAINING PROTEIN"/>
    <property type="match status" value="1"/>
</dbReference>
<name>A0ABQ7B588_BRACR</name>
<feature type="region of interest" description="Disordered" evidence="1">
    <location>
        <begin position="195"/>
        <end position="218"/>
    </location>
</feature>
<keyword evidence="3" id="KW-1185">Reference proteome</keyword>
<sequence>MAVFEAYLVAIFRGIIPSLVAEISSFFGFCPSQLTPLSWRTLMSIQVLGELYGISIGIHEVLYSYYFSPLTIMPGFYHLQPRDGTPLVEEPSRGTRGNHPFGNNWNSRYAFMKIQEPFFYPTLWRTVDVARPVSFLGEAVAKQVLTISRRFRRVPFLVSKEVLRHNRLWGNIARLPASVLYDEYQQAGTQRRRSFYTPPPRLARAAPPTARIRPDSVGTPTGGVPLMGIRQRLLAELFFLRNRVRDMAAQRDLLIRHVRASARWELMKEWLEGRTEHWDPEEEYHQHLLWSEGLGRRPGGFFPISPSSDDIGFGGPSGDPEDPGITVGPEGYKEPRGEAATNTCWDFAFCRSGAGHYRVLVLHAASAGSHSRSLCFAIWMSDPAGGFLFLDAVPGGVFPWRVVPLSIAGYCFSLGSGDHDQDLSRAPASVDSLAIGDSRAVFPGDEGSQHGHEMGSCIHPAERPGLENSGLARYLCSPLAGYPLPRIRPV</sequence>
<gene>
    <name evidence="2" type="ORF">DY000_02039694</name>
</gene>
<evidence type="ECO:0000256" key="1">
    <source>
        <dbReference type="SAM" id="MobiDB-lite"/>
    </source>
</evidence>
<feature type="compositionally biased region" description="Low complexity" evidence="1">
    <location>
        <begin position="202"/>
        <end position="211"/>
    </location>
</feature>
<dbReference type="EMBL" id="QGKV02001507">
    <property type="protein sequence ID" value="KAF3527418.1"/>
    <property type="molecule type" value="Genomic_DNA"/>
</dbReference>
<accession>A0ABQ7B588</accession>
<dbReference type="Proteomes" id="UP000266723">
    <property type="component" value="Unassembled WGS sequence"/>
</dbReference>
<dbReference type="PANTHER" id="PTHR31099">
    <property type="entry name" value="OS06G0165300 PROTEIN"/>
    <property type="match status" value="1"/>
</dbReference>
<protein>
    <recommendedName>
        <fullName evidence="4">Aminotransferase-like plant mobile domain-containing protein</fullName>
    </recommendedName>
</protein>
<evidence type="ECO:0000313" key="2">
    <source>
        <dbReference type="EMBL" id="KAF3527418.1"/>
    </source>
</evidence>